<evidence type="ECO:0000259" key="3">
    <source>
        <dbReference type="PROSITE" id="PS51186"/>
    </source>
</evidence>
<evidence type="ECO:0000256" key="2">
    <source>
        <dbReference type="ARBA" id="ARBA00023315"/>
    </source>
</evidence>
<name>A0A1G5MAQ4_AFIMA</name>
<dbReference type="OrthoDB" id="9789081at2"/>
<evidence type="ECO:0000313" key="4">
    <source>
        <dbReference type="EMBL" id="SCZ22176.1"/>
    </source>
</evidence>
<organism evidence="4 5">
    <name type="scientific">Afifella marina DSM 2698</name>
    <dbReference type="NCBI Taxonomy" id="1120955"/>
    <lineage>
        <taxon>Bacteria</taxon>
        <taxon>Pseudomonadati</taxon>
        <taxon>Pseudomonadota</taxon>
        <taxon>Alphaproteobacteria</taxon>
        <taxon>Hyphomicrobiales</taxon>
        <taxon>Afifellaceae</taxon>
        <taxon>Afifella</taxon>
    </lineage>
</organism>
<evidence type="ECO:0000256" key="1">
    <source>
        <dbReference type="ARBA" id="ARBA00022679"/>
    </source>
</evidence>
<dbReference type="PANTHER" id="PTHR43877">
    <property type="entry name" value="AMINOALKYLPHOSPHONATE N-ACETYLTRANSFERASE-RELATED-RELATED"/>
    <property type="match status" value="1"/>
</dbReference>
<dbReference type="Gene3D" id="3.40.630.30">
    <property type="match status" value="1"/>
</dbReference>
<keyword evidence="1" id="KW-0808">Transferase</keyword>
<dbReference type="PANTHER" id="PTHR43877:SF2">
    <property type="entry name" value="AMINOALKYLPHOSPHONATE N-ACETYLTRANSFERASE-RELATED"/>
    <property type="match status" value="1"/>
</dbReference>
<dbReference type="RefSeq" id="WP_092809191.1">
    <property type="nucleotide sequence ID" value="NZ_FMVW01000001.1"/>
</dbReference>
<dbReference type="CDD" id="cd04301">
    <property type="entry name" value="NAT_SF"/>
    <property type="match status" value="1"/>
</dbReference>
<dbReference type="InterPro" id="IPR000182">
    <property type="entry name" value="GNAT_dom"/>
</dbReference>
<proteinExistence type="predicted"/>
<dbReference type="Proteomes" id="UP000199347">
    <property type="component" value="Unassembled WGS sequence"/>
</dbReference>
<gene>
    <name evidence="4" type="ORF">SAMN03080610_00381</name>
</gene>
<dbReference type="GO" id="GO:0016747">
    <property type="term" value="F:acyltransferase activity, transferring groups other than amino-acyl groups"/>
    <property type="evidence" value="ECO:0007669"/>
    <property type="project" value="InterPro"/>
</dbReference>
<dbReference type="Pfam" id="PF13673">
    <property type="entry name" value="Acetyltransf_10"/>
    <property type="match status" value="1"/>
</dbReference>
<dbReference type="SUPFAM" id="SSF55729">
    <property type="entry name" value="Acyl-CoA N-acyltransferases (Nat)"/>
    <property type="match status" value="1"/>
</dbReference>
<dbReference type="AlphaFoldDB" id="A0A1G5MAQ4"/>
<evidence type="ECO:0000313" key="5">
    <source>
        <dbReference type="Proteomes" id="UP000199347"/>
    </source>
</evidence>
<accession>A0A1G5MAQ4</accession>
<dbReference type="InterPro" id="IPR016181">
    <property type="entry name" value="Acyl_CoA_acyltransferase"/>
</dbReference>
<dbReference type="STRING" id="1120955.SAMN03080610_00381"/>
<protein>
    <submittedName>
        <fullName evidence="4">N-acetylglutamate synthase, GNAT family</fullName>
    </submittedName>
</protein>
<reference evidence="4 5" key="1">
    <citation type="submission" date="2016-10" db="EMBL/GenBank/DDBJ databases">
        <authorList>
            <person name="de Groot N.N."/>
        </authorList>
    </citation>
    <scope>NUCLEOTIDE SEQUENCE [LARGE SCALE GENOMIC DNA]</scope>
    <source>
        <strain evidence="4 5">DSM 2698</strain>
    </source>
</reference>
<keyword evidence="5" id="KW-1185">Reference proteome</keyword>
<keyword evidence="2" id="KW-0012">Acyltransferase</keyword>
<dbReference type="EMBL" id="FMVW01000001">
    <property type="protein sequence ID" value="SCZ22176.1"/>
    <property type="molecule type" value="Genomic_DNA"/>
</dbReference>
<dbReference type="PROSITE" id="PS51186">
    <property type="entry name" value="GNAT"/>
    <property type="match status" value="1"/>
</dbReference>
<sequence>MRIRRAKPGDAEAMSDVLIASITGLCEADHGGIPANIKRWTANKAPGIVEGWINDPASTLLVAEEDGEIVCVGGFRGAEILLNYVKPAARFSGASKAMLAHMEAEMRKQGIVEARLTSTATAHRFYLSAGWTDEGEQEKAIDFAKARPMSKRLS</sequence>
<feature type="domain" description="N-acetyltransferase" evidence="3">
    <location>
        <begin position="1"/>
        <end position="154"/>
    </location>
</feature>
<dbReference type="InterPro" id="IPR050832">
    <property type="entry name" value="Bact_Acetyltransf"/>
</dbReference>